<feature type="signal peptide" evidence="1">
    <location>
        <begin position="1"/>
        <end position="17"/>
    </location>
</feature>
<dbReference type="Proteomes" id="UP001396334">
    <property type="component" value="Unassembled WGS sequence"/>
</dbReference>
<keyword evidence="1" id="KW-0732">Signal</keyword>
<evidence type="ECO:0000313" key="3">
    <source>
        <dbReference type="Proteomes" id="UP001396334"/>
    </source>
</evidence>
<accession>A0ABR2Q6K6</accession>
<feature type="chain" id="PRO_5046381373" evidence="1">
    <location>
        <begin position="18"/>
        <end position="94"/>
    </location>
</feature>
<reference evidence="2 3" key="1">
    <citation type="journal article" date="2024" name="G3 (Bethesda)">
        <title>Genome assembly of Hibiscus sabdariffa L. provides insights into metabolisms of medicinal natural products.</title>
        <authorList>
            <person name="Kim T."/>
        </authorList>
    </citation>
    <scope>NUCLEOTIDE SEQUENCE [LARGE SCALE GENOMIC DNA]</scope>
    <source>
        <strain evidence="2">TK-2024</strain>
        <tissue evidence="2">Old leaves</tissue>
    </source>
</reference>
<protein>
    <submittedName>
        <fullName evidence="2">Uncharacterized protein</fullName>
    </submittedName>
</protein>
<gene>
    <name evidence="2" type="ORF">V6N11_076537</name>
</gene>
<organism evidence="2 3">
    <name type="scientific">Hibiscus sabdariffa</name>
    <name type="common">roselle</name>
    <dbReference type="NCBI Taxonomy" id="183260"/>
    <lineage>
        <taxon>Eukaryota</taxon>
        <taxon>Viridiplantae</taxon>
        <taxon>Streptophyta</taxon>
        <taxon>Embryophyta</taxon>
        <taxon>Tracheophyta</taxon>
        <taxon>Spermatophyta</taxon>
        <taxon>Magnoliopsida</taxon>
        <taxon>eudicotyledons</taxon>
        <taxon>Gunneridae</taxon>
        <taxon>Pentapetalae</taxon>
        <taxon>rosids</taxon>
        <taxon>malvids</taxon>
        <taxon>Malvales</taxon>
        <taxon>Malvaceae</taxon>
        <taxon>Malvoideae</taxon>
        <taxon>Hibiscus</taxon>
    </lineage>
</organism>
<dbReference type="EMBL" id="JBBPBN010000045">
    <property type="protein sequence ID" value="KAK8996297.1"/>
    <property type="molecule type" value="Genomic_DNA"/>
</dbReference>
<evidence type="ECO:0000256" key="1">
    <source>
        <dbReference type="SAM" id="SignalP"/>
    </source>
</evidence>
<name>A0ABR2Q6K6_9ROSI</name>
<comment type="caution">
    <text evidence="2">The sequence shown here is derived from an EMBL/GenBank/DDBJ whole genome shotgun (WGS) entry which is preliminary data.</text>
</comment>
<proteinExistence type="predicted"/>
<keyword evidence="3" id="KW-1185">Reference proteome</keyword>
<evidence type="ECO:0000313" key="2">
    <source>
        <dbReference type="EMBL" id="KAK8996297.1"/>
    </source>
</evidence>
<sequence length="94" mass="10581">MSLFLTLLFLDPVELSGLDSYHIKARQLKYREQFEDGSSRGHDALQHEEWPGEAVLEVCESQRLAASEGLHILEVSLWGRWILNDAPGVTFGGL</sequence>